<dbReference type="GO" id="GO:0030170">
    <property type="term" value="F:pyridoxal phosphate binding"/>
    <property type="evidence" value="ECO:0007669"/>
    <property type="project" value="InterPro"/>
</dbReference>
<gene>
    <name evidence="10" type="ORF">PRUPE_4G086600</name>
</gene>
<name>A0A251PHP7_PRUPE</name>
<evidence type="ECO:0000256" key="5">
    <source>
        <dbReference type="ARBA" id="ARBA00023239"/>
    </source>
</evidence>
<keyword evidence="4 6" id="KW-0663">Pyridoxal phosphate</keyword>
<dbReference type="Gene3D" id="1.20.1340.10">
    <property type="entry name" value="dopa decarboxylase, N-terminal domain"/>
    <property type="match status" value="1"/>
</dbReference>
<evidence type="ECO:0000256" key="6">
    <source>
        <dbReference type="PIRSR" id="PIRSR602129-50"/>
    </source>
</evidence>
<dbReference type="GO" id="GO:0019752">
    <property type="term" value="P:carboxylic acid metabolic process"/>
    <property type="evidence" value="ECO:0007669"/>
    <property type="project" value="InterPro"/>
</dbReference>
<feature type="modified residue" description="N6-(pyridoxal phosphate)lysine" evidence="6">
    <location>
        <position position="280"/>
    </location>
</feature>
<feature type="region of interest" description="Disordered" evidence="8">
    <location>
        <begin position="1"/>
        <end position="23"/>
    </location>
</feature>
<dbReference type="GO" id="GO:0005737">
    <property type="term" value="C:cytoplasm"/>
    <property type="evidence" value="ECO:0000318"/>
    <property type="project" value="GO_Central"/>
</dbReference>
<dbReference type="PROSITE" id="PS00392">
    <property type="entry name" value="DDC_GAD_HDC_YDC"/>
    <property type="match status" value="1"/>
</dbReference>
<accession>A0A251PHP7</accession>
<keyword evidence="9" id="KW-0472">Membrane</keyword>
<dbReference type="InterPro" id="IPR015422">
    <property type="entry name" value="PyrdxlP-dep_Trfase_small"/>
</dbReference>
<dbReference type="Gramene" id="ONI11087">
    <property type="protein sequence ID" value="ONI11087"/>
    <property type="gene ID" value="PRUPE_4G086600"/>
</dbReference>
<evidence type="ECO:0000256" key="7">
    <source>
        <dbReference type="RuleBase" id="RU000382"/>
    </source>
</evidence>
<sequence>MASLVFEHPQENSTAHMTTSPLDPEEFRRQGHMVIDFIADYYKTIEKYPVLTQVQPGYLKKRLPESAPYDPEPIETILQDVQDHIIPGLTHWQSPNHFAYFPATISTAGFLGEMLSTGFNVVGFNWIASPAATELETIVMDWLGDMLKLPKSFLFSGNGGGVLQGTTCEAIVCTMAAARDQMLSQIGRENIGKLVVYGSDQTHSTLQKASQIVGIHPKNFRAIETITSTSFALSPEVAKEHGMWVHVDAAYAGSACICPEFQYFIDGVEGADSFSLNAHKWFFTTLDCCCLWVKNPSASVSSLSTNPEFLRNKATDSKQVVDYKDWQIALSRRFRAIKLWLVLRSYGVGTFLGSHVKMAKIFEGLVGMDKRFEIVAPRHFSLVCFRVSPSAISKANPSLSDHDNVNEVNSKLLEAINGSGLVYMGHAVVGGMYVLSCAIGASLTEEKHRAMAWNVVQEHADAILATMD</sequence>
<keyword evidence="5 7" id="KW-0456">Lyase</keyword>
<feature type="transmembrane region" description="Helical" evidence="9">
    <location>
        <begin position="421"/>
        <end position="443"/>
    </location>
</feature>
<evidence type="ECO:0000256" key="4">
    <source>
        <dbReference type="ARBA" id="ARBA00022898"/>
    </source>
</evidence>
<comment type="cofactor">
    <cofactor evidence="1 6 7">
        <name>pyridoxal 5'-phosphate</name>
        <dbReference type="ChEBI" id="CHEBI:597326"/>
    </cofactor>
</comment>
<dbReference type="InterPro" id="IPR015424">
    <property type="entry name" value="PyrdxlP-dep_Trfase"/>
</dbReference>
<feature type="compositionally biased region" description="Polar residues" evidence="8">
    <location>
        <begin position="11"/>
        <end position="21"/>
    </location>
</feature>
<evidence type="ECO:0000313" key="11">
    <source>
        <dbReference type="Proteomes" id="UP000006882"/>
    </source>
</evidence>
<evidence type="ECO:0000256" key="2">
    <source>
        <dbReference type="ARBA" id="ARBA00009533"/>
    </source>
</evidence>
<dbReference type="PANTHER" id="PTHR11999:SF96">
    <property type="entry name" value="TYROSINE DECARBOXYLASE"/>
    <property type="match status" value="1"/>
</dbReference>
<keyword evidence="9" id="KW-0812">Transmembrane</keyword>
<dbReference type="Gene3D" id="3.90.1150.10">
    <property type="entry name" value="Aspartate Aminotransferase, domain 1"/>
    <property type="match status" value="1"/>
</dbReference>
<evidence type="ECO:0000256" key="8">
    <source>
        <dbReference type="SAM" id="MobiDB-lite"/>
    </source>
</evidence>
<dbReference type="PANTHER" id="PTHR11999">
    <property type="entry name" value="GROUP II PYRIDOXAL-5-PHOSPHATE DECARBOXYLASE"/>
    <property type="match status" value="1"/>
</dbReference>
<evidence type="ECO:0000256" key="9">
    <source>
        <dbReference type="SAM" id="Phobius"/>
    </source>
</evidence>
<dbReference type="InterPro" id="IPR010977">
    <property type="entry name" value="Aromatic_deC"/>
</dbReference>
<comment type="similarity">
    <text evidence="2 7">Belongs to the group II decarboxylase family.</text>
</comment>
<dbReference type="FunFam" id="1.20.1340.10:FF:000001">
    <property type="entry name" value="Histidine decarboxylase"/>
    <property type="match status" value="1"/>
</dbReference>
<protein>
    <recommendedName>
        <fullName evidence="12">Tyrosine decarboxylase</fullName>
    </recommendedName>
</protein>
<dbReference type="Gene3D" id="3.40.640.10">
    <property type="entry name" value="Type I PLP-dependent aspartate aminotransferase-like (Major domain)"/>
    <property type="match status" value="2"/>
</dbReference>
<dbReference type="PRINTS" id="PR00800">
    <property type="entry name" value="YHDCRBOXLASE"/>
</dbReference>
<dbReference type="InterPro" id="IPR015421">
    <property type="entry name" value="PyrdxlP-dep_Trfase_major"/>
</dbReference>
<dbReference type="GO" id="GO:0016831">
    <property type="term" value="F:carboxy-lyase activity"/>
    <property type="evidence" value="ECO:0000318"/>
    <property type="project" value="GO_Central"/>
</dbReference>
<keyword evidence="11" id="KW-1185">Reference proteome</keyword>
<dbReference type="InterPro" id="IPR021115">
    <property type="entry name" value="Pyridoxal-P_BS"/>
</dbReference>
<evidence type="ECO:0000313" key="10">
    <source>
        <dbReference type="EMBL" id="ONI11087.1"/>
    </source>
</evidence>
<keyword evidence="9" id="KW-1133">Transmembrane helix</keyword>
<reference evidence="10 11" key="1">
    <citation type="journal article" date="2013" name="Nat. Genet.">
        <title>The high-quality draft genome of peach (Prunus persica) identifies unique patterns of genetic diversity, domestication and genome evolution.</title>
        <authorList>
            <consortium name="International Peach Genome Initiative"/>
            <person name="Verde I."/>
            <person name="Abbott A.G."/>
            <person name="Scalabrin S."/>
            <person name="Jung S."/>
            <person name="Shu S."/>
            <person name="Marroni F."/>
            <person name="Zhebentyayeva T."/>
            <person name="Dettori M.T."/>
            <person name="Grimwood J."/>
            <person name="Cattonaro F."/>
            <person name="Zuccolo A."/>
            <person name="Rossini L."/>
            <person name="Jenkins J."/>
            <person name="Vendramin E."/>
            <person name="Meisel L.A."/>
            <person name="Decroocq V."/>
            <person name="Sosinski B."/>
            <person name="Prochnik S."/>
            <person name="Mitros T."/>
            <person name="Policriti A."/>
            <person name="Cipriani G."/>
            <person name="Dondini L."/>
            <person name="Ficklin S."/>
            <person name="Goodstein D.M."/>
            <person name="Xuan P."/>
            <person name="Del Fabbro C."/>
            <person name="Aramini V."/>
            <person name="Copetti D."/>
            <person name="Gonzalez S."/>
            <person name="Horner D.S."/>
            <person name="Falchi R."/>
            <person name="Lucas S."/>
            <person name="Mica E."/>
            <person name="Maldonado J."/>
            <person name="Lazzari B."/>
            <person name="Bielenberg D."/>
            <person name="Pirona R."/>
            <person name="Miculan M."/>
            <person name="Barakat A."/>
            <person name="Testolin R."/>
            <person name="Stella A."/>
            <person name="Tartarini S."/>
            <person name="Tonutti P."/>
            <person name="Arus P."/>
            <person name="Orellana A."/>
            <person name="Wells C."/>
            <person name="Main D."/>
            <person name="Vizzotto G."/>
            <person name="Silva H."/>
            <person name="Salamini F."/>
            <person name="Schmutz J."/>
            <person name="Morgante M."/>
            <person name="Rokhsar D.S."/>
        </authorList>
    </citation>
    <scope>NUCLEOTIDE SEQUENCE [LARGE SCALE GENOMIC DNA]</scope>
    <source>
        <strain evidence="11">cv. Nemared</strain>
    </source>
</reference>
<dbReference type="InterPro" id="IPR002129">
    <property type="entry name" value="PyrdxlP-dep_de-COase"/>
</dbReference>
<dbReference type="STRING" id="3760.A0A251PHP7"/>
<organism evidence="10 11">
    <name type="scientific">Prunus persica</name>
    <name type="common">Peach</name>
    <name type="synonym">Amygdalus persica</name>
    <dbReference type="NCBI Taxonomy" id="3760"/>
    <lineage>
        <taxon>Eukaryota</taxon>
        <taxon>Viridiplantae</taxon>
        <taxon>Streptophyta</taxon>
        <taxon>Embryophyta</taxon>
        <taxon>Tracheophyta</taxon>
        <taxon>Spermatophyta</taxon>
        <taxon>Magnoliopsida</taxon>
        <taxon>eudicotyledons</taxon>
        <taxon>Gunneridae</taxon>
        <taxon>Pentapetalae</taxon>
        <taxon>rosids</taxon>
        <taxon>fabids</taxon>
        <taxon>Rosales</taxon>
        <taxon>Rosaceae</taxon>
        <taxon>Amygdaloideae</taxon>
        <taxon>Amygdaleae</taxon>
        <taxon>Prunus</taxon>
    </lineage>
</organism>
<evidence type="ECO:0000256" key="3">
    <source>
        <dbReference type="ARBA" id="ARBA00022793"/>
    </source>
</evidence>
<dbReference type="AlphaFoldDB" id="A0A251PHP7"/>
<proteinExistence type="inferred from homology"/>
<evidence type="ECO:0008006" key="12">
    <source>
        <dbReference type="Google" id="ProtNLM"/>
    </source>
</evidence>
<keyword evidence="3" id="KW-0210">Decarboxylase</keyword>
<dbReference type="Proteomes" id="UP000006882">
    <property type="component" value="Chromosome G4"/>
</dbReference>
<dbReference type="Pfam" id="PF00282">
    <property type="entry name" value="Pyridoxal_deC"/>
    <property type="match status" value="2"/>
</dbReference>
<evidence type="ECO:0000256" key="1">
    <source>
        <dbReference type="ARBA" id="ARBA00001933"/>
    </source>
</evidence>
<dbReference type="SUPFAM" id="SSF53383">
    <property type="entry name" value="PLP-dependent transferases"/>
    <property type="match status" value="1"/>
</dbReference>
<dbReference type="EMBL" id="CM007654">
    <property type="protein sequence ID" value="ONI11087.1"/>
    <property type="molecule type" value="Genomic_DNA"/>
</dbReference>
<dbReference type="GO" id="GO:0006520">
    <property type="term" value="P:amino acid metabolic process"/>
    <property type="evidence" value="ECO:0007669"/>
    <property type="project" value="InterPro"/>
</dbReference>